<proteinExistence type="predicted"/>
<keyword evidence="2" id="KW-1185">Reference proteome</keyword>
<name>A0ACA9NKP8_9GLOM</name>
<gene>
    <name evidence="1" type="ORF">SPELUC_LOCUS9369</name>
</gene>
<evidence type="ECO:0000313" key="1">
    <source>
        <dbReference type="EMBL" id="CAG8663601.1"/>
    </source>
</evidence>
<feature type="non-terminal residue" evidence="1">
    <location>
        <position position="1"/>
    </location>
</feature>
<sequence>YQLSGTSYLPQIQNLTDGSEVDEWFKSNNFLSTTGVSDSPLNALYDNQRLQ</sequence>
<evidence type="ECO:0000313" key="2">
    <source>
        <dbReference type="Proteomes" id="UP000789366"/>
    </source>
</evidence>
<feature type="non-terminal residue" evidence="1">
    <location>
        <position position="51"/>
    </location>
</feature>
<organism evidence="1 2">
    <name type="scientific">Cetraspora pellucida</name>
    <dbReference type="NCBI Taxonomy" id="1433469"/>
    <lineage>
        <taxon>Eukaryota</taxon>
        <taxon>Fungi</taxon>
        <taxon>Fungi incertae sedis</taxon>
        <taxon>Mucoromycota</taxon>
        <taxon>Glomeromycotina</taxon>
        <taxon>Glomeromycetes</taxon>
        <taxon>Diversisporales</taxon>
        <taxon>Gigasporaceae</taxon>
        <taxon>Cetraspora</taxon>
    </lineage>
</organism>
<dbReference type="Proteomes" id="UP000789366">
    <property type="component" value="Unassembled WGS sequence"/>
</dbReference>
<comment type="caution">
    <text evidence="1">The sequence shown here is derived from an EMBL/GenBank/DDBJ whole genome shotgun (WGS) entry which is preliminary data.</text>
</comment>
<accession>A0ACA9NKP8</accession>
<protein>
    <submittedName>
        <fullName evidence="1">675_t:CDS:1</fullName>
    </submittedName>
</protein>
<dbReference type="EMBL" id="CAJVPW010015646">
    <property type="protein sequence ID" value="CAG8663601.1"/>
    <property type="molecule type" value="Genomic_DNA"/>
</dbReference>
<reference evidence="1" key="1">
    <citation type="submission" date="2021-06" db="EMBL/GenBank/DDBJ databases">
        <authorList>
            <person name="Kallberg Y."/>
            <person name="Tangrot J."/>
            <person name="Rosling A."/>
        </authorList>
    </citation>
    <scope>NUCLEOTIDE SEQUENCE</scope>
    <source>
        <strain evidence="1">28 12/20/2015</strain>
    </source>
</reference>